<dbReference type="Proteomes" id="UP000729357">
    <property type="component" value="Unassembled WGS sequence"/>
</dbReference>
<organism evidence="2 3">
    <name type="scientific">Aureobasidium melanogenum</name>
    <name type="common">Aureobasidium pullulans var. melanogenum</name>
    <dbReference type="NCBI Taxonomy" id="46634"/>
    <lineage>
        <taxon>Eukaryota</taxon>
        <taxon>Fungi</taxon>
        <taxon>Dikarya</taxon>
        <taxon>Ascomycota</taxon>
        <taxon>Pezizomycotina</taxon>
        <taxon>Dothideomycetes</taxon>
        <taxon>Dothideomycetidae</taxon>
        <taxon>Dothideales</taxon>
        <taxon>Saccotheciaceae</taxon>
        <taxon>Aureobasidium</taxon>
    </lineage>
</organism>
<feature type="region of interest" description="Disordered" evidence="1">
    <location>
        <begin position="178"/>
        <end position="201"/>
    </location>
</feature>
<evidence type="ECO:0000313" key="3">
    <source>
        <dbReference type="Proteomes" id="UP000729357"/>
    </source>
</evidence>
<reference evidence="2" key="1">
    <citation type="journal article" date="2021" name="J Fungi (Basel)">
        <title>Virulence traits and population genomics of the black yeast Aureobasidium melanogenum.</title>
        <authorList>
            <person name="Cernosa A."/>
            <person name="Sun X."/>
            <person name="Gostincar C."/>
            <person name="Fang C."/>
            <person name="Gunde-Cimerman N."/>
            <person name="Song Z."/>
        </authorList>
    </citation>
    <scope>NUCLEOTIDE SEQUENCE</scope>
    <source>
        <strain evidence="2">EXF-9298</strain>
    </source>
</reference>
<gene>
    <name evidence="2" type="ORF">KCU98_g5273</name>
</gene>
<protein>
    <submittedName>
        <fullName evidence="2">Uncharacterized protein</fullName>
    </submittedName>
</protein>
<keyword evidence="3" id="KW-1185">Reference proteome</keyword>
<feature type="non-terminal residue" evidence="2">
    <location>
        <position position="252"/>
    </location>
</feature>
<accession>A0A9P8FW53</accession>
<evidence type="ECO:0000313" key="2">
    <source>
        <dbReference type="EMBL" id="KAG9984638.1"/>
    </source>
</evidence>
<comment type="caution">
    <text evidence="2">The sequence shown here is derived from an EMBL/GenBank/DDBJ whole genome shotgun (WGS) entry which is preliminary data.</text>
</comment>
<sequence length="252" mass="27853">MGIMTPTEDWSDLGSDTTEIIRAPAITRHSLQLCGYATASFLGLLEDTYQGMAQWGHAVLIEEKLQRLHKPYADLVVNLLHGLDAPVPFQGYPARSASVPIEITRSNLYLCVQNTKRFLERNNATEHSFNQLPGSTPVNVTDIEALHKAYGVLVRSLCHNLVAPIPFQNDCPPAARVPVASTAPASHPASEAPKPVMPEDQKEQVHVDKALEAIINSRESNPTEIDIMKLVFHWTTLNECNGLKRAVMMKLD</sequence>
<evidence type="ECO:0000256" key="1">
    <source>
        <dbReference type="SAM" id="MobiDB-lite"/>
    </source>
</evidence>
<reference evidence="2" key="2">
    <citation type="submission" date="2021-08" db="EMBL/GenBank/DDBJ databases">
        <authorList>
            <person name="Gostincar C."/>
            <person name="Sun X."/>
            <person name="Song Z."/>
            <person name="Gunde-Cimerman N."/>
        </authorList>
    </citation>
    <scope>NUCLEOTIDE SEQUENCE</scope>
    <source>
        <strain evidence="2">EXF-9298</strain>
    </source>
</reference>
<dbReference type="EMBL" id="JAHFXS010000473">
    <property type="protein sequence ID" value="KAG9984638.1"/>
    <property type="molecule type" value="Genomic_DNA"/>
</dbReference>
<proteinExistence type="predicted"/>
<dbReference type="AlphaFoldDB" id="A0A9P8FW53"/>
<name>A0A9P8FW53_AURME</name>